<dbReference type="OrthoDB" id="5639125at2"/>
<gene>
    <name evidence="5" type="ORF">CAP51_05365</name>
</gene>
<keyword evidence="1" id="KW-0479">Metal-binding</keyword>
<dbReference type="RefSeq" id="WP_087619687.1">
    <property type="nucleotide sequence ID" value="NZ_JAKVJF010000040.1"/>
</dbReference>
<comment type="caution">
    <text evidence="5">The sequence shown here is derived from an EMBL/GenBank/DDBJ whole genome shotgun (WGS) entry which is preliminary data.</text>
</comment>
<accession>A0A1Z9Z3I2</accession>
<organism evidence="5 6">
    <name type="scientific">Acinetobacter populi</name>
    <dbReference type="NCBI Taxonomy" id="1582270"/>
    <lineage>
        <taxon>Bacteria</taxon>
        <taxon>Pseudomonadati</taxon>
        <taxon>Pseudomonadota</taxon>
        <taxon>Gammaproteobacteria</taxon>
        <taxon>Moraxellales</taxon>
        <taxon>Moraxellaceae</taxon>
        <taxon>Acinetobacter</taxon>
    </lineage>
</organism>
<dbReference type="SMART" id="SM00400">
    <property type="entry name" value="ZnF_CHCC"/>
    <property type="match status" value="1"/>
</dbReference>
<evidence type="ECO:0000259" key="4">
    <source>
        <dbReference type="SMART" id="SM00400"/>
    </source>
</evidence>
<dbReference type="SUPFAM" id="SSF57783">
    <property type="entry name" value="Zinc beta-ribbon"/>
    <property type="match status" value="1"/>
</dbReference>
<keyword evidence="3" id="KW-0862">Zinc</keyword>
<dbReference type="AlphaFoldDB" id="A0A1Z9Z3I2"/>
<protein>
    <recommendedName>
        <fullName evidence="4">Zinc finger CHC2-type domain-containing protein</fullName>
    </recommendedName>
</protein>
<name>A0A1Z9Z3I2_9GAMM</name>
<dbReference type="GO" id="GO:0005737">
    <property type="term" value="C:cytoplasm"/>
    <property type="evidence" value="ECO:0007669"/>
    <property type="project" value="TreeGrafter"/>
</dbReference>
<dbReference type="EMBL" id="NEXX01000001">
    <property type="protein sequence ID" value="OUY09031.1"/>
    <property type="molecule type" value="Genomic_DNA"/>
</dbReference>
<keyword evidence="2" id="KW-0863">Zinc-finger</keyword>
<proteinExistence type="predicted"/>
<dbReference type="GO" id="GO:0003899">
    <property type="term" value="F:DNA-directed RNA polymerase activity"/>
    <property type="evidence" value="ECO:0007669"/>
    <property type="project" value="InterPro"/>
</dbReference>
<dbReference type="Gene3D" id="3.90.580.10">
    <property type="entry name" value="Zinc finger, CHC2-type domain"/>
    <property type="match status" value="1"/>
</dbReference>
<dbReference type="Pfam" id="PF01807">
    <property type="entry name" value="Zn_ribbon_DnaG"/>
    <property type="match status" value="1"/>
</dbReference>
<dbReference type="GO" id="GO:0006269">
    <property type="term" value="P:DNA replication, synthesis of primer"/>
    <property type="evidence" value="ECO:0007669"/>
    <property type="project" value="TreeGrafter"/>
</dbReference>
<dbReference type="InterPro" id="IPR050219">
    <property type="entry name" value="DnaG_primase"/>
</dbReference>
<evidence type="ECO:0000256" key="3">
    <source>
        <dbReference type="ARBA" id="ARBA00022833"/>
    </source>
</evidence>
<dbReference type="PANTHER" id="PTHR30313:SF2">
    <property type="entry name" value="DNA PRIMASE"/>
    <property type="match status" value="1"/>
</dbReference>
<feature type="domain" description="Zinc finger CHC2-type" evidence="4">
    <location>
        <begin position="43"/>
        <end position="98"/>
    </location>
</feature>
<evidence type="ECO:0000256" key="2">
    <source>
        <dbReference type="ARBA" id="ARBA00022771"/>
    </source>
</evidence>
<sequence length="103" mass="11402">MKYSTPRPPHLNNGKGLNKALLPDVREYLIAQGIEPKGRTLWIKVVCPFHDDKAPSLSINTQKGCFKCFACEAKGGDIIAFHMQLKGIGFVEACKQLGAWEES</sequence>
<dbReference type="PANTHER" id="PTHR30313">
    <property type="entry name" value="DNA PRIMASE"/>
    <property type="match status" value="1"/>
</dbReference>
<evidence type="ECO:0000313" key="6">
    <source>
        <dbReference type="Proteomes" id="UP000196536"/>
    </source>
</evidence>
<reference evidence="5 6" key="1">
    <citation type="submission" date="2017-05" db="EMBL/GenBank/DDBJ databases">
        <title>Acinetobacter populi ANC 5415 (= PBJ7), whole genome shotgun sequencing project.</title>
        <authorList>
            <person name="Nemec A."/>
            <person name="Radolfova-Krizova L."/>
        </authorList>
    </citation>
    <scope>NUCLEOTIDE SEQUENCE [LARGE SCALE GENOMIC DNA]</scope>
    <source>
        <strain evidence="5 6">PBJ7</strain>
    </source>
</reference>
<dbReference type="GO" id="GO:0008270">
    <property type="term" value="F:zinc ion binding"/>
    <property type="evidence" value="ECO:0007669"/>
    <property type="project" value="UniProtKB-KW"/>
</dbReference>
<dbReference type="Proteomes" id="UP000196536">
    <property type="component" value="Unassembled WGS sequence"/>
</dbReference>
<dbReference type="InterPro" id="IPR002694">
    <property type="entry name" value="Znf_CHC2"/>
</dbReference>
<evidence type="ECO:0000313" key="5">
    <source>
        <dbReference type="EMBL" id="OUY09031.1"/>
    </source>
</evidence>
<dbReference type="InterPro" id="IPR036977">
    <property type="entry name" value="DNA_primase_Znf_CHC2"/>
</dbReference>
<evidence type="ECO:0000256" key="1">
    <source>
        <dbReference type="ARBA" id="ARBA00022723"/>
    </source>
</evidence>
<dbReference type="GO" id="GO:0003677">
    <property type="term" value="F:DNA binding"/>
    <property type="evidence" value="ECO:0007669"/>
    <property type="project" value="InterPro"/>
</dbReference>
<keyword evidence="6" id="KW-1185">Reference proteome</keyword>